<dbReference type="AlphaFoldDB" id="A0A9X0R3C3"/>
<dbReference type="Pfam" id="PF10983">
    <property type="entry name" value="DUF2793"/>
    <property type="match status" value="1"/>
</dbReference>
<dbReference type="RefSeq" id="WP_186773741.1">
    <property type="nucleotide sequence ID" value="NZ_JACOMF010000104.1"/>
</dbReference>
<proteinExistence type="predicted"/>
<dbReference type="Proteomes" id="UP000600101">
    <property type="component" value="Unassembled WGS sequence"/>
</dbReference>
<evidence type="ECO:0000313" key="1">
    <source>
        <dbReference type="EMBL" id="MBC4019004.1"/>
    </source>
</evidence>
<organism evidence="1 2">
    <name type="scientific">Siccirubricoccus deserti</name>
    <dbReference type="NCBI Taxonomy" id="2013562"/>
    <lineage>
        <taxon>Bacteria</taxon>
        <taxon>Pseudomonadati</taxon>
        <taxon>Pseudomonadota</taxon>
        <taxon>Alphaproteobacteria</taxon>
        <taxon>Acetobacterales</taxon>
        <taxon>Roseomonadaceae</taxon>
        <taxon>Siccirubricoccus</taxon>
    </lineage>
</organism>
<name>A0A9X0R3C3_9PROT</name>
<dbReference type="EMBL" id="JACOMF010000104">
    <property type="protein sequence ID" value="MBC4019004.1"/>
    <property type="molecule type" value="Genomic_DNA"/>
</dbReference>
<accession>A0A9X0R3C3</accession>
<sequence>MSGTTTPRLALPYIAVGQAQKELAHSQGLNRLDALLQATVQQVGLNTPPASPAEGQMWLVGTSPTGAWAGQANRLAQRIGGAWAFYAPFLGLQVFDAATLTQWGWHGSGWALVAPRLLDASLTYDPPNLAAGASVTTIVAITGAALGDHVRASFSLDLQGIILTAWISAANTVSVRFQNGTSSAIDLGSGTLRVRVEKG</sequence>
<keyword evidence="2" id="KW-1185">Reference proteome</keyword>
<protein>
    <submittedName>
        <fullName evidence="1">DUF2793 domain-containing protein</fullName>
    </submittedName>
</protein>
<comment type="caution">
    <text evidence="1">The sequence shown here is derived from an EMBL/GenBank/DDBJ whole genome shotgun (WGS) entry which is preliminary data.</text>
</comment>
<evidence type="ECO:0000313" key="2">
    <source>
        <dbReference type="Proteomes" id="UP000600101"/>
    </source>
</evidence>
<gene>
    <name evidence="1" type="ORF">H7965_27575</name>
</gene>
<dbReference type="InterPro" id="IPR021251">
    <property type="entry name" value="DUF2793"/>
</dbReference>
<reference evidence="1" key="1">
    <citation type="submission" date="2020-08" db="EMBL/GenBank/DDBJ databases">
        <authorList>
            <person name="Hu Y."/>
            <person name="Nguyen S.V."/>
            <person name="Li F."/>
            <person name="Fanning S."/>
        </authorList>
    </citation>
    <scope>NUCLEOTIDE SEQUENCE</scope>
    <source>
        <strain evidence="1">SYSU D8009</strain>
    </source>
</reference>